<evidence type="ECO:0000313" key="1">
    <source>
        <dbReference type="EMBL" id="KZP01920.1"/>
    </source>
</evidence>
<protein>
    <submittedName>
        <fullName evidence="1">Uncharacterized protein</fullName>
    </submittedName>
</protein>
<organism evidence="1 2">
    <name type="scientific">Athelia psychrophila</name>
    <dbReference type="NCBI Taxonomy" id="1759441"/>
    <lineage>
        <taxon>Eukaryota</taxon>
        <taxon>Fungi</taxon>
        <taxon>Dikarya</taxon>
        <taxon>Basidiomycota</taxon>
        <taxon>Agaricomycotina</taxon>
        <taxon>Agaricomycetes</taxon>
        <taxon>Agaricomycetidae</taxon>
        <taxon>Atheliales</taxon>
        <taxon>Atheliaceae</taxon>
        <taxon>Athelia</taxon>
    </lineage>
</organism>
<dbReference type="EMBL" id="KV419369">
    <property type="protein sequence ID" value="KZP01920.1"/>
    <property type="molecule type" value="Genomic_DNA"/>
</dbReference>
<sequence>MAYMVALKTPEAILNFGWESPPEEAILALGKPVPLTEDPITFNLATKALESKFGRQCQFPWNWKHGIFLDRLVGEEGFSARLRTLPYSKREGAVLPAHIKRLFIINAAFPPTFFAHDNYTVFLRESTWRLRVSCKLCQGRATACC</sequence>
<reference evidence="1 2" key="1">
    <citation type="journal article" date="2016" name="Mol. Biol. Evol.">
        <title>Comparative Genomics of Early-Diverging Mushroom-Forming Fungi Provides Insights into the Origins of Lignocellulose Decay Capabilities.</title>
        <authorList>
            <person name="Nagy L.G."/>
            <person name="Riley R."/>
            <person name="Tritt A."/>
            <person name="Adam C."/>
            <person name="Daum C."/>
            <person name="Floudas D."/>
            <person name="Sun H."/>
            <person name="Yadav J.S."/>
            <person name="Pangilinan J."/>
            <person name="Larsson K.H."/>
            <person name="Matsuura K."/>
            <person name="Barry K."/>
            <person name="Labutti K."/>
            <person name="Kuo R."/>
            <person name="Ohm R.A."/>
            <person name="Bhattacharya S.S."/>
            <person name="Shirouzu T."/>
            <person name="Yoshinaga Y."/>
            <person name="Martin F.M."/>
            <person name="Grigoriev I.V."/>
            <person name="Hibbett D.S."/>
        </authorList>
    </citation>
    <scope>NUCLEOTIDE SEQUENCE [LARGE SCALE GENOMIC DNA]</scope>
    <source>
        <strain evidence="1 2">CBS 109695</strain>
    </source>
</reference>
<gene>
    <name evidence="1" type="ORF">FIBSPDRAFT_192363</name>
</gene>
<evidence type="ECO:0000313" key="2">
    <source>
        <dbReference type="Proteomes" id="UP000076532"/>
    </source>
</evidence>
<keyword evidence="2" id="KW-1185">Reference proteome</keyword>
<dbReference type="AlphaFoldDB" id="A0A167SHE8"/>
<dbReference type="OrthoDB" id="19653at2759"/>
<dbReference type="Proteomes" id="UP000076532">
    <property type="component" value="Unassembled WGS sequence"/>
</dbReference>
<proteinExistence type="predicted"/>
<name>A0A167SHE8_9AGAM</name>
<accession>A0A167SHE8</accession>